<gene>
    <name evidence="1" type="ORF">R1sor_013602</name>
</gene>
<evidence type="ECO:0008006" key="3">
    <source>
        <dbReference type="Google" id="ProtNLM"/>
    </source>
</evidence>
<dbReference type="AlphaFoldDB" id="A0ABD3H7M2"/>
<name>A0ABD3H7M2_9MARC</name>
<sequence length="311" mass="36010">MGFLVNPQQTGFIQGRHITDNVLNLKLGQEWADWTDQQALFFKLDFTKAYDRVDHAFMWQFMRLLRLAEHEGRLKVLEIEPGRSLLHQLFADDTGICLCDQKENFDELMRILARYELASGVQISIRKSLVMPLGRGDVPDWVYQLGCEVVHMTQWFKYLGVRTGVAISRNANIDEAVRRLNCKLLQWENFYLPWTARLVLIKHVLGQIPSYILLTVGCDKKAASRLEQTCRRFLWGVNAEGKLKKALIAWDRLVQPKSQGGLGLLTFASRAQALQMRYLTVILDNKQSEWAMIFRRMVRIKLITGPSKLDR</sequence>
<dbReference type="Proteomes" id="UP001633002">
    <property type="component" value="Unassembled WGS sequence"/>
</dbReference>
<evidence type="ECO:0000313" key="2">
    <source>
        <dbReference type="Proteomes" id="UP001633002"/>
    </source>
</evidence>
<protein>
    <recommendedName>
        <fullName evidence="3">Reverse transcriptase domain-containing protein</fullName>
    </recommendedName>
</protein>
<organism evidence="1 2">
    <name type="scientific">Riccia sorocarpa</name>
    <dbReference type="NCBI Taxonomy" id="122646"/>
    <lineage>
        <taxon>Eukaryota</taxon>
        <taxon>Viridiplantae</taxon>
        <taxon>Streptophyta</taxon>
        <taxon>Embryophyta</taxon>
        <taxon>Marchantiophyta</taxon>
        <taxon>Marchantiopsida</taxon>
        <taxon>Marchantiidae</taxon>
        <taxon>Marchantiales</taxon>
        <taxon>Ricciaceae</taxon>
        <taxon>Riccia</taxon>
    </lineage>
</organism>
<dbReference type="PANTHER" id="PTHR33116">
    <property type="entry name" value="REVERSE TRANSCRIPTASE ZINC-BINDING DOMAIN-CONTAINING PROTEIN-RELATED-RELATED"/>
    <property type="match status" value="1"/>
</dbReference>
<comment type="caution">
    <text evidence="1">The sequence shown here is derived from an EMBL/GenBank/DDBJ whole genome shotgun (WGS) entry which is preliminary data.</text>
</comment>
<dbReference type="EMBL" id="JBJQOH010000004">
    <property type="protein sequence ID" value="KAL3687293.1"/>
    <property type="molecule type" value="Genomic_DNA"/>
</dbReference>
<evidence type="ECO:0000313" key="1">
    <source>
        <dbReference type="EMBL" id="KAL3687293.1"/>
    </source>
</evidence>
<proteinExistence type="predicted"/>
<reference evidence="1 2" key="1">
    <citation type="submission" date="2024-09" db="EMBL/GenBank/DDBJ databases">
        <title>Chromosome-scale assembly of Riccia sorocarpa.</title>
        <authorList>
            <person name="Paukszto L."/>
        </authorList>
    </citation>
    <scope>NUCLEOTIDE SEQUENCE [LARGE SCALE GENOMIC DNA]</scope>
    <source>
        <strain evidence="1">LP-2024</strain>
        <tissue evidence="1">Aerial parts of the thallus</tissue>
    </source>
</reference>
<dbReference type="PANTHER" id="PTHR33116:SF86">
    <property type="entry name" value="REVERSE TRANSCRIPTASE DOMAIN-CONTAINING PROTEIN"/>
    <property type="match status" value="1"/>
</dbReference>
<keyword evidence="2" id="KW-1185">Reference proteome</keyword>
<accession>A0ABD3H7M2</accession>